<comment type="caution">
    <text evidence="1">The sequence shown here is derived from an EMBL/GenBank/DDBJ whole genome shotgun (WGS) entry which is preliminary data.</text>
</comment>
<gene>
    <name evidence="1" type="ORF">C241_02739</name>
</gene>
<proteinExistence type="predicted"/>
<keyword evidence="2" id="KW-1185">Reference proteome</keyword>
<dbReference type="EMBL" id="AMQQ01000004">
    <property type="protein sequence ID" value="EKJ97182.1"/>
    <property type="molecule type" value="Genomic_DNA"/>
</dbReference>
<name>A0ABN0HR87_RHILU</name>
<evidence type="ECO:0000313" key="2">
    <source>
        <dbReference type="Proteomes" id="UP000017668"/>
    </source>
</evidence>
<dbReference type="Proteomes" id="UP000017668">
    <property type="component" value="Unassembled WGS sequence"/>
</dbReference>
<dbReference type="RefSeq" id="WP_006697479.1">
    <property type="nucleotide sequence ID" value="NZ_AMQQ01000004.1"/>
</dbReference>
<evidence type="ECO:0000313" key="1">
    <source>
        <dbReference type="EMBL" id="EKJ97182.1"/>
    </source>
</evidence>
<reference evidence="1 2" key="1">
    <citation type="journal article" date="2013" name="Genome Announc.">
        <title>Genome Sequence of Rhizobium lupini HPC(L) Isolated from Saline Desert Soil, Kutch (Gujarat).</title>
        <authorList>
            <person name="Agarwal L."/>
            <person name="Purohit H.J."/>
        </authorList>
    </citation>
    <scope>NUCLEOTIDE SEQUENCE [LARGE SCALE GENOMIC DNA]</scope>
    <source>
        <strain evidence="2">HPC(L)</strain>
    </source>
</reference>
<sequence length="62" mass="7126">MMWQQTYPEGSTVLIGRDSYTAKHNPHFPGIDLYQGRLRVMTVCPDYLPQVATRVMIEGEAR</sequence>
<accession>A0ABN0HR87</accession>
<protein>
    <submittedName>
        <fullName evidence="1">Uncharacterized protein</fullName>
    </submittedName>
</protein>
<organism evidence="1 2">
    <name type="scientific">Bradyrhizobium lupini HPC(L)</name>
    <dbReference type="NCBI Taxonomy" id="1229491"/>
    <lineage>
        <taxon>Bacteria</taxon>
        <taxon>Pseudomonadati</taxon>
        <taxon>Pseudomonadota</taxon>
        <taxon>Alphaproteobacteria</taxon>
        <taxon>Hyphomicrobiales</taxon>
        <taxon>Nitrobacteraceae</taxon>
        <taxon>Bradyrhizobium</taxon>
    </lineage>
</organism>